<protein>
    <recommendedName>
        <fullName evidence="6">THAP domain-containing protein 1</fullName>
    </recommendedName>
</protein>
<dbReference type="AlphaFoldDB" id="A0A7J6C9H0"/>
<accession>A0A7J6C9H0</accession>
<dbReference type="GO" id="GO:0003700">
    <property type="term" value="F:DNA-binding transcription factor activity"/>
    <property type="evidence" value="ECO:0007669"/>
    <property type="project" value="UniProtKB-UniRule"/>
</dbReference>
<gene>
    <name evidence="9" type="ORF">G5714_014853</name>
</gene>
<comment type="similarity">
    <text evidence="6">Belongs to the THAP1 family.</text>
</comment>
<dbReference type="Proteomes" id="UP000579812">
    <property type="component" value="Unassembled WGS sequence"/>
</dbReference>
<dbReference type="GO" id="GO:0005654">
    <property type="term" value="C:nucleoplasm"/>
    <property type="evidence" value="ECO:0007669"/>
    <property type="project" value="UniProtKB-SubCell"/>
</dbReference>
<keyword evidence="2 5" id="KW-0863">Zinc-finger</keyword>
<feature type="compositionally biased region" description="Low complexity" evidence="7">
    <location>
        <begin position="117"/>
        <end position="130"/>
    </location>
</feature>
<evidence type="ECO:0000256" key="3">
    <source>
        <dbReference type="ARBA" id="ARBA00022833"/>
    </source>
</evidence>
<dbReference type="InterPro" id="IPR026516">
    <property type="entry name" value="THAP1/10"/>
</dbReference>
<evidence type="ECO:0000256" key="5">
    <source>
        <dbReference type="PROSITE-ProRule" id="PRU00309"/>
    </source>
</evidence>
<organism evidence="9 10">
    <name type="scientific">Onychostoma macrolepis</name>
    <dbReference type="NCBI Taxonomy" id="369639"/>
    <lineage>
        <taxon>Eukaryota</taxon>
        <taxon>Metazoa</taxon>
        <taxon>Chordata</taxon>
        <taxon>Craniata</taxon>
        <taxon>Vertebrata</taxon>
        <taxon>Euteleostomi</taxon>
        <taxon>Actinopterygii</taxon>
        <taxon>Neopterygii</taxon>
        <taxon>Teleostei</taxon>
        <taxon>Ostariophysi</taxon>
        <taxon>Cypriniformes</taxon>
        <taxon>Cyprinidae</taxon>
        <taxon>Acrossocheilinae</taxon>
        <taxon>Onychostoma</taxon>
    </lineage>
</organism>
<comment type="subcellular location">
    <subcellularLocation>
        <location evidence="6">Nucleus</location>
        <location evidence="6">Nucleoplasm</location>
    </subcellularLocation>
</comment>
<evidence type="ECO:0000256" key="7">
    <source>
        <dbReference type="SAM" id="MobiDB-lite"/>
    </source>
</evidence>
<dbReference type="GO" id="GO:0043565">
    <property type="term" value="F:sequence-specific DNA binding"/>
    <property type="evidence" value="ECO:0007669"/>
    <property type="project" value="UniProtKB-UniRule"/>
</dbReference>
<dbReference type="InterPro" id="IPR006612">
    <property type="entry name" value="THAP_Znf"/>
</dbReference>
<keyword evidence="3" id="KW-0862">Zinc</keyword>
<dbReference type="EMBL" id="JAAMOB010000015">
    <property type="protein sequence ID" value="KAF4103866.1"/>
    <property type="molecule type" value="Genomic_DNA"/>
</dbReference>
<keyword evidence="6" id="KW-0804">Transcription</keyword>
<keyword evidence="6" id="KW-0539">Nucleus</keyword>
<keyword evidence="6" id="KW-0175">Coiled coil</keyword>
<evidence type="ECO:0000256" key="2">
    <source>
        <dbReference type="ARBA" id="ARBA00022771"/>
    </source>
</evidence>
<name>A0A7J6C9H0_9TELE</name>
<feature type="compositionally biased region" description="Polar residues" evidence="7">
    <location>
        <begin position="131"/>
        <end position="140"/>
    </location>
</feature>
<dbReference type="PROSITE" id="PS50950">
    <property type="entry name" value="ZF_THAP"/>
    <property type="match status" value="1"/>
</dbReference>
<evidence type="ECO:0000313" key="9">
    <source>
        <dbReference type="EMBL" id="KAF4103866.1"/>
    </source>
</evidence>
<keyword evidence="4 5" id="KW-0238">DNA-binding</keyword>
<feature type="region of interest" description="Disordered" evidence="7">
    <location>
        <begin position="117"/>
        <end position="140"/>
    </location>
</feature>
<keyword evidence="1" id="KW-0479">Metal-binding</keyword>
<dbReference type="GO" id="GO:0001935">
    <property type="term" value="P:endothelial cell proliferation"/>
    <property type="evidence" value="ECO:0007669"/>
    <property type="project" value="UniProtKB-UniRule"/>
</dbReference>
<evidence type="ECO:0000256" key="4">
    <source>
        <dbReference type="ARBA" id="ARBA00023125"/>
    </source>
</evidence>
<reference evidence="9 10" key="1">
    <citation type="submission" date="2020-04" db="EMBL/GenBank/DDBJ databases">
        <title>Chromosome-level genome assembly of a cyprinid fish Onychostoma macrolepis by integration of Nanopore Sequencing, Bionano and Hi-C technology.</title>
        <authorList>
            <person name="Wang D."/>
        </authorList>
    </citation>
    <scope>NUCLEOTIDE SEQUENCE [LARGE SCALE GENOMIC DNA]</scope>
    <source>
        <strain evidence="9">SWU-2019</strain>
        <tissue evidence="9">Muscle</tissue>
    </source>
</reference>
<feature type="domain" description="THAP-type" evidence="8">
    <location>
        <begin position="1"/>
        <end position="89"/>
    </location>
</feature>
<keyword evidence="6" id="KW-0805">Transcription regulation</keyword>
<dbReference type="GO" id="GO:0008270">
    <property type="term" value="F:zinc ion binding"/>
    <property type="evidence" value="ECO:0007669"/>
    <property type="project" value="UniProtKB-KW"/>
</dbReference>
<keyword evidence="6" id="KW-0131">Cell cycle</keyword>
<evidence type="ECO:0000256" key="6">
    <source>
        <dbReference type="RuleBase" id="RU369073"/>
    </source>
</evidence>
<comment type="caution">
    <text evidence="9">The sequence shown here is derived from an EMBL/GenBank/DDBJ whole genome shotgun (WGS) entry which is preliminary data.</text>
</comment>
<dbReference type="PANTHER" id="PTHR46600">
    <property type="entry name" value="THAP DOMAIN-CONTAINING"/>
    <property type="match status" value="1"/>
</dbReference>
<evidence type="ECO:0000313" key="10">
    <source>
        <dbReference type="Proteomes" id="UP000579812"/>
    </source>
</evidence>
<keyword evidence="10" id="KW-1185">Reference proteome</keyword>
<sequence length="182" mass="20422">MVCCVIHGCSNSSNKNPGVSFYAIPTVRKREGKETEQLSQRRRDLWLARINRVNFQPTPHSKVCSHHFTTGKPSYLHDSTHPDWAPSLKLAGEIGQTGKAERSRKGCVMGRYNRVQQRRAQASSSGSVAQEQDSPGMNTTEAYNERDQLQSHQLCRSALLMDMALRKVCPQALGEGLWKKDP</sequence>
<proteinExistence type="inferred from homology"/>
<evidence type="ECO:0000259" key="8">
    <source>
        <dbReference type="PROSITE" id="PS50950"/>
    </source>
</evidence>
<dbReference type="Pfam" id="PF05485">
    <property type="entry name" value="THAP"/>
    <property type="match status" value="1"/>
</dbReference>
<evidence type="ECO:0000256" key="1">
    <source>
        <dbReference type="ARBA" id="ARBA00022723"/>
    </source>
</evidence>
<dbReference type="PANTHER" id="PTHR46600:SF11">
    <property type="entry name" value="THAP DOMAIN-CONTAINING PROTEIN 10"/>
    <property type="match status" value="1"/>
</dbReference>
<dbReference type="SUPFAM" id="SSF57716">
    <property type="entry name" value="Glucocorticoid receptor-like (DNA-binding domain)"/>
    <property type="match status" value="1"/>
</dbReference>
<dbReference type="SMART" id="SM00980">
    <property type="entry name" value="THAP"/>
    <property type="match status" value="1"/>
</dbReference>
<comment type="function">
    <text evidence="6">DNA-binding transcription regulator that regulates endothelial cell proliferation and G1/S cell-cycle progression. Specifically binds the 5'-[AT]NTNN[GT]GGCA[AGT]-3' core DNA sequence and acts by modulating expression of pRB-E2F cell-cycle target genes.</text>
</comment>